<evidence type="ECO:0000313" key="14">
    <source>
        <dbReference type="Proteomes" id="UP000230646"/>
    </source>
</evidence>
<evidence type="ECO:0000256" key="6">
    <source>
        <dbReference type="ARBA" id="ARBA00022833"/>
    </source>
</evidence>
<dbReference type="GO" id="GO:0004521">
    <property type="term" value="F:RNA endonuclease activity"/>
    <property type="evidence" value="ECO:0007669"/>
    <property type="project" value="UniProtKB-UniRule"/>
</dbReference>
<name>A0A1J5GPW2_9BACT</name>
<comment type="cofactor">
    <cofactor evidence="7">
        <name>Zn(2+)</name>
        <dbReference type="ChEBI" id="CHEBI:29105"/>
    </cofactor>
    <text evidence="7">Binds 1 zinc ion.</text>
</comment>
<proteinExistence type="inferred from homology"/>
<evidence type="ECO:0000256" key="5">
    <source>
        <dbReference type="ARBA" id="ARBA00022801"/>
    </source>
</evidence>
<gene>
    <name evidence="7 9" type="primary">ybeY</name>
    <name evidence="8" type="ORF">AUK42_03300</name>
    <name evidence="11" type="ORF">CO097_03915</name>
    <name evidence="10" type="ORF">COZ07_03240</name>
    <name evidence="9" type="ORF">COZ58_02755</name>
</gene>
<accession>A0A1J5GPW2</accession>
<feature type="binding site" evidence="7">
    <location>
        <position position="126"/>
    </location>
    <ligand>
        <name>Zn(2+)</name>
        <dbReference type="ChEBI" id="CHEBI:29105"/>
        <note>catalytic</note>
    </ligand>
</feature>
<dbReference type="InterPro" id="IPR020549">
    <property type="entry name" value="YbeY_CS"/>
</dbReference>
<keyword evidence="3 7" id="KW-0479">Metal-binding</keyword>
<reference evidence="8 12" key="1">
    <citation type="journal article" date="2016" name="Environ. Microbiol.">
        <title>Genomic resolution of a cold subsurface aquifer community provides metabolic insights for novel microbes adapted to high CO concentrations.</title>
        <authorList>
            <person name="Probst A.J."/>
            <person name="Castelle C.J."/>
            <person name="Singh A."/>
            <person name="Brown C.T."/>
            <person name="Anantharaman K."/>
            <person name="Sharon I."/>
            <person name="Hug L.A."/>
            <person name="Burstein D."/>
            <person name="Emerson J.B."/>
            <person name="Thomas B.C."/>
            <person name="Banfield J.F."/>
        </authorList>
    </citation>
    <scope>NUCLEOTIDE SEQUENCE [LARGE SCALE GENOMIC DNA]</scope>
    <source>
        <strain evidence="8">CG2_30_33_13</strain>
    </source>
</reference>
<dbReference type="GO" id="GO:0004222">
    <property type="term" value="F:metalloendopeptidase activity"/>
    <property type="evidence" value="ECO:0007669"/>
    <property type="project" value="InterPro"/>
</dbReference>
<evidence type="ECO:0000256" key="4">
    <source>
        <dbReference type="ARBA" id="ARBA00022759"/>
    </source>
</evidence>
<dbReference type="EMBL" id="PFIP01000051">
    <property type="protein sequence ID" value="PIX34721.1"/>
    <property type="molecule type" value="Genomic_DNA"/>
</dbReference>
<dbReference type="PROSITE" id="PS01306">
    <property type="entry name" value="UPF0054"/>
    <property type="match status" value="1"/>
</dbReference>
<sequence length="148" mass="17417">MEILIKNQQKIAKIYRRRIREIIKNIIQYLKVDEKTEISILFTDDKFIKSLNKKYRGINKSTDVLTFNLEEGDLIFPEVDKNKLLGDIVVSVETAQRQANNLNHNLEKELAILLIHGLLHLIGYDHEEDRDNKIMQVKENEILDTFDL</sequence>
<dbReference type="PANTHER" id="PTHR46986">
    <property type="entry name" value="ENDORIBONUCLEASE YBEY, CHLOROPLASTIC"/>
    <property type="match status" value="1"/>
</dbReference>
<keyword evidence="2 7" id="KW-0540">Nuclease</keyword>
<evidence type="ECO:0000256" key="3">
    <source>
        <dbReference type="ARBA" id="ARBA00022723"/>
    </source>
</evidence>
<dbReference type="EMBL" id="MNYY01000062">
    <property type="protein sequence ID" value="OIP71602.1"/>
    <property type="molecule type" value="Genomic_DNA"/>
</dbReference>
<evidence type="ECO:0000313" key="12">
    <source>
        <dbReference type="Proteomes" id="UP000182763"/>
    </source>
</evidence>
<keyword evidence="7" id="KW-0963">Cytoplasm</keyword>
<evidence type="ECO:0000256" key="2">
    <source>
        <dbReference type="ARBA" id="ARBA00022722"/>
    </source>
</evidence>
<feature type="binding site" evidence="7">
    <location>
        <position position="120"/>
    </location>
    <ligand>
        <name>Zn(2+)</name>
        <dbReference type="ChEBI" id="CHEBI:29105"/>
        <note>catalytic</note>
    </ligand>
</feature>
<dbReference type="RefSeq" id="WP_406607160.1">
    <property type="nucleotide sequence ID" value="NZ_PFKO01000115.1"/>
</dbReference>
<dbReference type="STRING" id="1805029.AUK42_03300"/>
<dbReference type="InterPro" id="IPR023091">
    <property type="entry name" value="MetalPrtase_cat_dom_sf_prd"/>
</dbReference>
<dbReference type="InterPro" id="IPR002036">
    <property type="entry name" value="YbeY"/>
</dbReference>
<dbReference type="EMBL" id="PFTV01000096">
    <property type="protein sequence ID" value="PJB56972.1"/>
    <property type="molecule type" value="Genomic_DNA"/>
</dbReference>
<keyword evidence="7" id="KW-0690">Ribosome biogenesis</keyword>
<keyword evidence="6 7" id="KW-0862">Zinc</keyword>
<keyword evidence="4 7" id="KW-0255">Endonuclease</keyword>
<dbReference type="GO" id="GO:0008270">
    <property type="term" value="F:zinc ion binding"/>
    <property type="evidence" value="ECO:0007669"/>
    <property type="project" value="UniProtKB-UniRule"/>
</dbReference>
<dbReference type="EC" id="3.1.-.-" evidence="7"/>
<evidence type="ECO:0000256" key="7">
    <source>
        <dbReference type="HAMAP-Rule" id="MF_00009"/>
    </source>
</evidence>
<evidence type="ECO:0000313" key="11">
    <source>
        <dbReference type="EMBL" id="PJB56972.1"/>
    </source>
</evidence>
<comment type="caution">
    <text evidence="8">The sequence shown here is derived from an EMBL/GenBank/DDBJ whole genome shotgun (WGS) entry which is preliminary data.</text>
</comment>
<feature type="binding site" evidence="7">
    <location>
        <position position="116"/>
    </location>
    <ligand>
        <name>Zn(2+)</name>
        <dbReference type="ChEBI" id="CHEBI:29105"/>
        <note>catalytic</note>
    </ligand>
</feature>
<keyword evidence="5 7" id="KW-0378">Hydrolase</keyword>
<dbReference type="Proteomes" id="UP000228560">
    <property type="component" value="Unassembled WGS sequence"/>
</dbReference>
<protein>
    <recommendedName>
        <fullName evidence="7">Endoribonuclease YbeY</fullName>
        <ecNumber evidence="7">3.1.-.-</ecNumber>
    </recommendedName>
</protein>
<reference evidence="9" key="3">
    <citation type="submission" date="2017-09" db="EMBL/GenBank/DDBJ databases">
        <title>Depth-based differentiation of microbial function through sediment-hosted aquifers and enrichment of novel symbionts in the deep terrestrial subsurface.</title>
        <authorList>
            <person name="Probst A.J."/>
            <person name="Ladd B."/>
            <person name="Jarett J.K."/>
            <person name="Geller-Mcgrath D.E."/>
            <person name="Sieber C.M.K."/>
            <person name="Emerson J.B."/>
            <person name="Anantharaman K."/>
            <person name="Thomas B.C."/>
            <person name="Malmstrom R."/>
            <person name="Stieglmeier M."/>
            <person name="Klingl A."/>
            <person name="Woyke T."/>
            <person name="Ryan C.M."/>
            <person name="Banfield J.F."/>
        </authorList>
    </citation>
    <scope>NUCLEOTIDE SEQUENCE</scope>
    <source>
        <strain evidence="9">CG_4_8_14_3_um_filter_34_18</strain>
    </source>
</reference>
<dbReference type="AlphaFoldDB" id="A0A1J5GPW2"/>
<evidence type="ECO:0000313" key="8">
    <source>
        <dbReference type="EMBL" id="OIP71602.1"/>
    </source>
</evidence>
<dbReference type="SUPFAM" id="SSF55486">
    <property type="entry name" value="Metalloproteases ('zincins'), catalytic domain"/>
    <property type="match status" value="1"/>
</dbReference>
<evidence type="ECO:0000313" key="9">
    <source>
        <dbReference type="EMBL" id="PIX34721.1"/>
    </source>
</evidence>
<dbReference type="PANTHER" id="PTHR46986:SF1">
    <property type="entry name" value="ENDORIBONUCLEASE YBEY, CHLOROPLASTIC"/>
    <property type="match status" value="1"/>
</dbReference>
<comment type="function">
    <text evidence="7">Single strand-specific metallo-endoribonuclease involved in late-stage 70S ribosome quality control and in maturation of the 3' terminus of the 16S rRNA.</text>
</comment>
<reference evidence="13 14" key="2">
    <citation type="submission" date="2017-09" db="EMBL/GenBank/DDBJ databases">
        <title>Depth-based differentiation of microbial function through sediment-hosted aquifers and enrichment of novel symbionts in the deep terrestrial subsurface.</title>
        <authorList>
            <person name="Probst A.J."/>
            <person name="Ladd B."/>
            <person name="Jarett J.K."/>
            <person name="Geller-Mcgrath D.E."/>
            <person name="Sieber C.M."/>
            <person name="Emerson J.B."/>
            <person name="Anantharaman K."/>
            <person name="Thomas B.C."/>
            <person name="Malmstrom R."/>
            <person name="Stieglmeier M."/>
            <person name="Klingl A."/>
            <person name="Woyke T."/>
            <person name="Ryan C.M."/>
            <person name="Banfield J.F."/>
        </authorList>
    </citation>
    <scope>NUCLEOTIDE SEQUENCE [LARGE SCALE GENOMIC DNA]</scope>
    <source>
        <strain evidence="10">CG_4_10_14_3_um_filter_34_13</strain>
        <strain evidence="11">CG_4_9_14_3_um_filter_33_16</strain>
    </source>
</reference>
<dbReference type="Proteomes" id="UP000230646">
    <property type="component" value="Unassembled WGS sequence"/>
</dbReference>
<dbReference type="GO" id="GO:0006364">
    <property type="term" value="P:rRNA processing"/>
    <property type="evidence" value="ECO:0007669"/>
    <property type="project" value="UniProtKB-UniRule"/>
</dbReference>
<dbReference type="NCBIfam" id="TIGR00043">
    <property type="entry name" value="rRNA maturation RNase YbeY"/>
    <property type="match status" value="1"/>
</dbReference>
<dbReference type="EMBL" id="PFKO01000115">
    <property type="protein sequence ID" value="PIY33173.1"/>
    <property type="molecule type" value="Genomic_DNA"/>
</dbReference>
<accession>A0A2M7K9A9</accession>
<dbReference type="HAMAP" id="MF_00009">
    <property type="entry name" value="Endoribonucl_YbeY"/>
    <property type="match status" value="1"/>
</dbReference>
<accession>A0A2M7PR93</accession>
<dbReference type="GO" id="GO:0005737">
    <property type="term" value="C:cytoplasm"/>
    <property type="evidence" value="ECO:0007669"/>
    <property type="project" value="UniProtKB-SubCell"/>
</dbReference>
<dbReference type="Proteomes" id="UP000231493">
    <property type="component" value="Unassembled WGS sequence"/>
</dbReference>
<comment type="subcellular location">
    <subcellularLocation>
        <location evidence="7">Cytoplasm</location>
    </subcellularLocation>
</comment>
<evidence type="ECO:0000313" key="10">
    <source>
        <dbReference type="EMBL" id="PIY33173.1"/>
    </source>
</evidence>
<comment type="similarity">
    <text evidence="1 7">Belongs to the endoribonuclease YbeY family.</text>
</comment>
<dbReference type="Gene3D" id="3.40.390.30">
    <property type="entry name" value="Metalloproteases ('zincins'), catalytic domain"/>
    <property type="match status" value="1"/>
</dbReference>
<dbReference type="Pfam" id="PF02130">
    <property type="entry name" value="YbeY"/>
    <property type="match status" value="1"/>
</dbReference>
<keyword evidence="7" id="KW-0698">rRNA processing</keyword>
<accession>A0A2M8CD40</accession>
<organism evidence="8 12">
    <name type="scientific">Candidatus Infernicultor aquiphilus</name>
    <dbReference type="NCBI Taxonomy" id="1805029"/>
    <lineage>
        <taxon>Bacteria</taxon>
        <taxon>Pseudomonadati</taxon>
        <taxon>Atribacterota</taxon>
        <taxon>Candidatus Phoenicimicrobiia</taxon>
        <taxon>Candidatus Pheonicimicrobiales</taxon>
        <taxon>Candidatus Phoenicimicrobiaceae</taxon>
        <taxon>Candidatus Infernicultor</taxon>
    </lineage>
</organism>
<evidence type="ECO:0000313" key="13">
    <source>
        <dbReference type="Proteomes" id="UP000228560"/>
    </source>
</evidence>
<dbReference type="Proteomes" id="UP000182763">
    <property type="component" value="Unassembled WGS sequence"/>
</dbReference>
<evidence type="ECO:0000256" key="1">
    <source>
        <dbReference type="ARBA" id="ARBA00010875"/>
    </source>
</evidence>